<reference evidence="6 7" key="1">
    <citation type="submission" date="2017-02" db="EMBL/GenBank/DDBJ databases">
        <authorList>
            <person name="Dridi B."/>
        </authorList>
    </citation>
    <scope>NUCLEOTIDE SEQUENCE [LARGE SCALE GENOMIC DNA]</scope>
    <source>
        <strain evidence="6 7">JB380</strain>
    </source>
</reference>
<evidence type="ECO:0000313" key="6">
    <source>
        <dbReference type="EMBL" id="SJN14423.1"/>
    </source>
</evidence>
<evidence type="ECO:0000256" key="2">
    <source>
        <dbReference type="ARBA" id="ARBA00023015"/>
    </source>
</evidence>
<keyword evidence="1" id="KW-0678">Repressor</keyword>
<keyword evidence="2" id="KW-0805">Transcription regulation</keyword>
<evidence type="ECO:0000256" key="3">
    <source>
        <dbReference type="ARBA" id="ARBA00023125"/>
    </source>
</evidence>
<dbReference type="InterPro" id="IPR000843">
    <property type="entry name" value="HTH_LacI"/>
</dbReference>
<dbReference type="AlphaFoldDB" id="A0A1R4I524"/>
<dbReference type="Gene3D" id="1.10.260.40">
    <property type="entry name" value="lambda repressor-like DNA-binding domains"/>
    <property type="match status" value="1"/>
</dbReference>
<dbReference type="Proteomes" id="UP000196331">
    <property type="component" value="Unassembled WGS sequence"/>
</dbReference>
<dbReference type="InterPro" id="IPR046335">
    <property type="entry name" value="LacI/GalR-like_sensor"/>
</dbReference>
<evidence type="ECO:0000256" key="4">
    <source>
        <dbReference type="ARBA" id="ARBA00023163"/>
    </source>
</evidence>
<dbReference type="CDD" id="cd06284">
    <property type="entry name" value="PBP1_LacI-like"/>
    <property type="match status" value="1"/>
</dbReference>
<keyword evidence="3" id="KW-0238">DNA-binding</keyword>
<dbReference type="SUPFAM" id="SSF53822">
    <property type="entry name" value="Periplasmic binding protein-like I"/>
    <property type="match status" value="1"/>
</dbReference>
<name>A0A1R4I524_9GAMM</name>
<gene>
    <name evidence="6" type="ORF">CZ787_15070</name>
</gene>
<keyword evidence="4" id="KW-0804">Transcription</keyword>
<evidence type="ECO:0000256" key="1">
    <source>
        <dbReference type="ARBA" id="ARBA00022491"/>
    </source>
</evidence>
<proteinExistence type="predicted"/>
<dbReference type="SUPFAM" id="SSF47413">
    <property type="entry name" value="lambda repressor-like DNA-binding domains"/>
    <property type="match status" value="1"/>
</dbReference>
<dbReference type="PANTHER" id="PTHR30146">
    <property type="entry name" value="LACI-RELATED TRANSCRIPTIONAL REPRESSOR"/>
    <property type="match status" value="1"/>
</dbReference>
<dbReference type="PROSITE" id="PS50932">
    <property type="entry name" value="HTH_LACI_2"/>
    <property type="match status" value="1"/>
</dbReference>
<dbReference type="SMART" id="SM00354">
    <property type="entry name" value="HTH_LACI"/>
    <property type="match status" value="1"/>
</dbReference>
<dbReference type="InterPro" id="IPR028082">
    <property type="entry name" value="Peripla_BP_I"/>
</dbReference>
<accession>A0A1R4I524</accession>
<protein>
    <submittedName>
        <fullName evidence="6">Transcriptional (Co)regulator CytR</fullName>
    </submittedName>
</protein>
<feature type="domain" description="HTH lacI-type" evidence="5">
    <location>
        <begin position="32"/>
        <end position="86"/>
    </location>
</feature>
<dbReference type="GO" id="GO:0003700">
    <property type="term" value="F:DNA-binding transcription factor activity"/>
    <property type="evidence" value="ECO:0007669"/>
    <property type="project" value="TreeGrafter"/>
</dbReference>
<dbReference type="Pfam" id="PF13377">
    <property type="entry name" value="Peripla_BP_3"/>
    <property type="match status" value="1"/>
</dbReference>
<dbReference type="PANTHER" id="PTHR30146:SF151">
    <property type="entry name" value="HTH-TYPE TRANSCRIPTIONAL REPRESSOR CYTR"/>
    <property type="match status" value="1"/>
</dbReference>
<dbReference type="Pfam" id="PF00356">
    <property type="entry name" value="LacI"/>
    <property type="match status" value="1"/>
</dbReference>
<dbReference type="EMBL" id="FUKM01000057">
    <property type="protein sequence ID" value="SJN14423.1"/>
    <property type="molecule type" value="Genomic_DNA"/>
</dbReference>
<dbReference type="Gene3D" id="3.40.50.2300">
    <property type="match status" value="2"/>
</dbReference>
<dbReference type="InterPro" id="IPR010982">
    <property type="entry name" value="Lambda_DNA-bd_dom_sf"/>
</dbReference>
<dbReference type="GO" id="GO:0000976">
    <property type="term" value="F:transcription cis-regulatory region binding"/>
    <property type="evidence" value="ECO:0007669"/>
    <property type="project" value="TreeGrafter"/>
</dbReference>
<dbReference type="CDD" id="cd01392">
    <property type="entry name" value="HTH_LacI"/>
    <property type="match status" value="1"/>
</dbReference>
<organism evidence="6 7">
    <name type="scientific">Halomonas citrativorans</name>
    <dbReference type="NCBI Taxonomy" id="2742612"/>
    <lineage>
        <taxon>Bacteria</taxon>
        <taxon>Pseudomonadati</taxon>
        <taxon>Pseudomonadota</taxon>
        <taxon>Gammaproteobacteria</taxon>
        <taxon>Oceanospirillales</taxon>
        <taxon>Halomonadaceae</taxon>
        <taxon>Halomonas</taxon>
    </lineage>
</organism>
<evidence type="ECO:0000259" key="5">
    <source>
        <dbReference type="PROSITE" id="PS50932"/>
    </source>
</evidence>
<dbReference type="RefSeq" id="WP_217883882.1">
    <property type="nucleotide sequence ID" value="NZ_FUKM01000057.1"/>
</dbReference>
<comment type="caution">
    <text evidence="6">The sequence shown here is derived from an EMBL/GenBank/DDBJ whole genome shotgun (WGS) entry which is preliminary data.</text>
</comment>
<evidence type="ECO:0000313" key="7">
    <source>
        <dbReference type="Proteomes" id="UP000196331"/>
    </source>
</evidence>
<sequence length="366" mass="39975">MSLTARFQARFFQDYRSMLNTPVTSKQPHSVPTIKDVAKAAGCSTATVSRALATPEKVSDATRKRVNQAIAQVGYSPNIAARNLRRAESKTIVALLPDISNPFFSEIISGMEDVAHQAGYQILIGDCEHDPARAEAYFRLLSTNQADGIVLMTSEIPKALVKQADGQASFPLVMACEFFSDIDLPLIAVDNHQASCQAIDYLVSLGHRRIATLSGPANNPICQERNRGYRDTLAAHQLSNEARIAEGNFGFRSGYQQGLALLEGKAPRPTAIFCHSDEMAVGVLKAARQLGIRVPDQLSVVGFDNIGLSEYCDPELTTISQPRNEIGQQAMQLLLHLLRGEQAIRHQTLSSHLIVRKSTGRLKGQP</sequence>